<sequence length="86" mass="10676">MPWWMPGWGGRGWRWWYRATGLPGWMRCRWWGYRDHPWDYPPYPPYPPALRPEDELEMLEAMKEDLEAELEDIKKRIEELKRELGK</sequence>
<dbReference type="GeneID" id="80263359"/>
<comment type="caution">
    <text evidence="2">The sequence shown here is derived from an EMBL/GenBank/DDBJ whole genome shotgun (WGS) entry which is preliminary data.</text>
</comment>
<evidence type="ECO:0000313" key="2">
    <source>
        <dbReference type="EMBL" id="KUJ94758.1"/>
    </source>
</evidence>
<evidence type="ECO:0000256" key="1">
    <source>
        <dbReference type="SAM" id="Coils"/>
    </source>
</evidence>
<gene>
    <name evidence="2" type="ORF">XD40_0079</name>
    <name evidence="3" type="ORF">XD48_0559</name>
</gene>
<name>A0A101DFR8_ARCFL</name>
<keyword evidence="1" id="KW-0175">Coiled coil</keyword>
<evidence type="ECO:0000313" key="4">
    <source>
        <dbReference type="Proteomes" id="UP000054015"/>
    </source>
</evidence>
<dbReference type="EMBL" id="LGEX01000010">
    <property type="protein sequence ID" value="KUK07197.1"/>
    <property type="molecule type" value="Genomic_DNA"/>
</dbReference>
<dbReference type="Proteomes" id="UP000054307">
    <property type="component" value="Unassembled WGS sequence"/>
</dbReference>
<dbReference type="InterPro" id="IPR035205">
    <property type="entry name" value="DUF5320"/>
</dbReference>
<dbReference type="Pfam" id="PF17253">
    <property type="entry name" value="DUF5320"/>
    <property type="match status" value="1"/>
</dbReference>
<dbReference type="EMBL" id="LGEQ01000001">
    <property type="protein sequence ID" value="KUJ94758.1"/>
    <property type="molecule type" value="Genomic_DNA"/>
</dbReference>
<dbReference type="RefSeq" id="WP_010879879.1">
    <property type="nucleotide sequence ID" value="NZ_FJNF01000205.1"/>
</dbReference>
<feature type="coiled-coil region" evidence="1">
    <location>
        <begin position="49"/>
        <end position="83"/>
    </location>
</feature>
<reference evidence="4 5" key="2">
    <citation type="journal article" date="2015" name="MBio">
        <title>Genome-Resolved Metagenomic Analysis Reveals Roles for Candidate Phyla and Other Microbial Community Members in Biogeochemical Transformations in Oil Reservoirs.</title>
        <authorList>
            <person name="Hu P."/>
            <person name="Tom L."/>
            <person name="Singh A."/>
            <person name="Thomas B.C."/>
            <person name="Baker B.J."/>
            <person name="Piceno Y.M."/>
            <person name="Andersen G.L."/>
            <person name="Banfield J.F."/>
        </authorList>
    </citation>
    <scope>NUCLEOTIDE SEQUENCE [LARGE SCALE GENOMIC DNA]</scope>
</reference>
<dbReference type="SMR" id="A0A101DFR8"/>
<evidence type="ECO:0000313" key="5">
    <source>
        <dbReference type="Proteomes" id="UP000054307"/>
    </source>
</evidence>
<accession>A0A101DFR8</accession>
<evidence type="ECO:0000313" key="3">
    <source>
        <dbReference type="EMBL" id="KUK07197.1"/>
    </source>
</evidence>
<dbReference type="PATRIC" id="fig|2234.6.peg.1534"/>
<reference evidence="2" key="1">
    <citation type="journal article" date="2015" name="MBio">
        <title>Genome-resolved metagenomic analysis reveals roles for candidate phyla and other microbial community members in biogeochemical transformations in oil reservoirs.</title>
        <authorList>
            <person name="Hu P."/>
            <person name="Tom L."/>
            <person name="Singh A."/>
            <person name="Thomas B.C."/>
            <person name="Baker B.J."/>
            <person name="Piceno Y.M."/>
            <person name="Andersen G.L."/>
            <person name="Banfield J.F."/>
        </authorList>
    </citation>
    <scope>NUCLEOTIDE SEQUENCE [LARGE SCALE GENOMIC DNA]</scope>
    <source>
        <strain evidence="3">49_2300</strain>
        <strain evidence="2">49_95</strain>
    </source>
</reference>
<dbReference type="OMA" id="GYGAPWC"/>
<dbReference type="AlphaFoldDB" id="A0A101DFR8"/>
<protein>
    <recommendedName>
        <fullName evidence="6">DUF5320 domain-containing protein</fullName>
    </recommendedName>
</protein>
<evidence type="ECO:0008006" key="6">
    <source>
        <dbReference type="Google" id="ProtNLM"/>
    </source>
</evidence>
<organism evidence="2 5">
    <name type="scientific">Archaeoglobus fulgidus</name>
    <dbReference type="NCBI Taxonomy" id="2234"/>
    <lineage>
        <taxon>Archaea</taxon>
        <taxon>Methanobacteriati</taxon>
        <taxon>Methanobacteriota</taxon>
        <taxon>Archaeoglobi</taxon>
        <taxon>Archaeoglobales</taxon>
        <taxon>Archaeoglobaceae</taxon>
        <taxon>Archaeoglobus</taxon>
    </lineage>
</organism>
<dbReference type="Proteomes" id="UP000054015">
    <property type="component" value="Unassembled WGS sequence"/>
</dbReference>
<proteinExistence type="predicted"/>